<evidence type="ECO:0000313" key="2">
    <source>
        <dbReference type="EMBL" id="GGM84938.1"/>
    </source>
</evidence>
<feature type="compositionally biased region" description="Polar residues" evidence="1">
    <location>
        <begin position="40"/>
        <end position="52"/>
    </location>
</feature>
<comment type="caution">
    <text evidence="2">The sequence shown here is derived from an EMBL/GenBank/DDBJ whole genome shotgun (WGS) entry which is preliminary data.</text>
</comment>
<protein>
    <submittedName>
        <fullName evidence="2">Uncharacterized protein</fullName>
    </submittedName>
</protein>
<dbReference type="EMBL" id="BMMK01000086">
    <property type="protein sequence ID" value="GGM84938.1"/>
    <property type="molecule type" value="Genomic_DNA"/>
</dbReference>
<reference evidence="2" key="2">
    <citation type="submission" date="2020-09" db="EMBL/GenBank/DDBJ databases">
        <authorList>
            <person name="Sun Q."/>
            <person name="Zhou Y."/>
        </authorList>
    </citation>
    <scope>NUCLEOTIDE SEQUENCE</scope>
    <source>
        <strain evidence="2">CGMCC 4.5737</strain>
    </source>
</reference>
<organism evidence="2 3">
    <name type="scientific">Longimycelium tulufanense</name>
    <dbReference type="NCBI Taxonomy" id="907463"/>
    <lineage>
        <taxon>Bacteria</taxon>
        <taxon>Bacillati</taxon>
        <taxon>Actinomycetota</taxon>
        <taxon>Actinomycetes</taxon>
        <taxon>Pseudonocardiales</taxon>
        <taxon>Pseudonocardiaceae</taxon>
        <taxon>Longimycelium</taxon>
    </lineage>
</organism>
<evidence type="ECO:0000313" key="3">
    <source>
        <dbReference type="Proteomes" id="UP000637578"/>
    </source>
</evidence>
<feature type="compositionally biased region" description="Basic and acidic residues" evidence="1">
    <location>
        <begin position="53"/>
        <end position="69"/>
    </location>
</feature>
<sequence>MHSTRVARVHSTPEEGACTRAQEGEDTVTKRGYAADDPMSETTAHNLKSTRAQHGEHVHSTRAPDDSTRAQHTAARACGMTAEEWKVAKRQSRSHRLRGRIGHQRPAASLWDAVDGQAALFPETPGDTP</sequence>
<feature type="region of interest" description="Disordered" evidence="1">
    <location>
        <begin position="1"/>
        <end position="71"/>
    </location>
</feature>
<keyword evidence="3" id="KW-1185">Reference proteome</keyword>
<evidence type="ECO:0000256" key="1">
    <source>
        <dbReference type="SAM" id="MobiDB-lite"/>
    </source>
</evidence>
<gene>
    <name evidence="2" type="ORF">GCM10012275_64620</name>
</gene>
<accession>A0A8J3FY52</accession>
<proteinExistence type="predicted"/>
<dbReference type="AlphaFoldDB" id="A0A8J3FY52"/>
<reference evidence="2" key="1">
    <citation type="journal article" date="2014" name="Int. J. Syst. Evol. Microbiol.">
        <title>Complete genome sequence of Corynebacterium casei LMG S-19264T (=DSM 44701T), isolated from a smear-ripened cheese.</title>
        <authorList>
            <consortium name="US DOE Joint Genome Institute (JGI-PGF)"/>
            <person name="Walter F."/>
            <person name="Albersmeier A."/>
            <person name="Kalinowski J."/>
            <person name="Ruckert C."/>
        </authorList>
    </citation>
    <scope>NUCLEOTIDE SEQUENCE</scope>
    <source>
        <strain evidence="2">CGMCC 4.5737</strain>
    </source>
</reference>
<dbReference type="Proteomes" id="UP000637578">
    <property type="component" value="Unassembled WGS sequence"/>
</dbReference>
<feature type="compositionally biased region" description="Basic residues" evidence="1">
    <location>
        <begin position="89"/>
        <end position="103"/>
    </location>
</feature>
<feature type="region of interest" description="Disordered" evidence="1">
    <location>
        <begin position="89"/>
        <end position="108"/>
    </location>
</feature>
<name>A0A8J3FY52_9PSEU</name>